<gene>
    <name evidence="1" type="ORF">SAMN02745148_02730</name>
</gene>
<evidence type="ECO:0000313" key="2">
    <source>
        <dbReference type="Proteomes" id="UP000184346"/>
    </source>
</evidence>
<dbReference type="Pfam" id="PF01949">
    <property type="entry name" value="Endo_dU"/>
    <property type="match status" value="1"/>
</dbReference>
<protein>
    <submittedName>
        <fullName evidence="1">Uncharacterized protein</fullName>
    </submittedName>
</protein>
<dbReference type="STRING" id="1121942.SAMN02745148_02730"/>
<organism evidence="1 2">
    <name type="scientific">Modicisalibacter ilicicola DSM 19980</name>
    <dbReference type="NCBI Taxonomy" id="1121942"/>
    <lineage>
        <taxon>Bacteria</taxon>
        <taxon>Pseudomonadati</taxon>
        <taxon>Pseudomonadota</taxon>
        <taxon>Gammaproteobacteria</taxon>
        <taxon>Oceanospirillales</taxon>
        <taxon>Halomonadaceae</taxon>
        <taxon>Modicisalibacter</taxon>
    </lineage>
</organism>
<dbReference type="PIRSF" id="PIRSF006380">
    <property type="entry name" value="UCP006380"/>
    <property type="match status" value="1"/>
</dbReference>
<name>A0A1M5BXX2_9GAMM</name>
<dbReference type="PANTHER" id="PTHR39518">
    <property type="entry name" value="UPF0215 PROTEIN MJ1150"/>
    <property type="match status" value="1"/>
</dbReference>
<evidence type="ECO:0000313" key="1">
    <source>
        <dbReference type="EMBL" id="SHF47220.1"/>
    </source>
</evidence>
<dbReference type="InterPro" id="IPR002802">
    <property type="entry name" value="Endo_dU"/>
</dbReference>
<accession>A0A1M5BXX2</accession>
<dbReference type="Proteomes" id="UP000184346">
    <property type="component" value="Unassembled WGS sequence"/>
</dbReference>
<keyword evidence="2" id="KW-1185">Reference proteome</keyword>
<dbReference type="RefSeq" id="WP_072823781.1">
    <property type="nucleotide sequence ID" value="NZ_FQUJ01000012.1"/>
</dbReference>
<dbReference type="Gene3D" id="3.30.2170.10">
    <property type="entry name" value="archaeoglobus fulgidus dsm 4304 superfamily"/>
    <property type="match status" value="1"/>
</dbReference>
<proteinExistence type="inferred from homology"/>
<dbReference type="HAMAP" id="MF_00582">
    <property type="entry name" value="UPF0215"/>
    <property type="match status" value="1"/>
</dbReference>
<dbReference type="AlphaFoldDB" id="A0A1M5BXX2"/>
<sequence>MTDSCTTPFSHIVGFDDCPFSRDHRGDVSIVGAIYSGPRLEGVVSGKVRRDGDDSTRELTRLVKESKFAGHLQLVLLQGIALAGFNVVDVERLHEALGIPVLVVARHAPRREAMRRALLEHIPDGARKWALVERLGPMEPLAGVYVQRRGLDRDEAGAVIRATAINGAIPEPLRTAHLIAGGVGAGESSGRT</sequence>
<dbReference type="OrthoDB" id="25804at2"/>
<reference evidence="1 2" key="1">
    <citation type="submission" date="2016-11" db="EMBL/GenBank/DDBJ databases">
        <authorList>
            <person name="Jaros S."/>
            <person name="Januszkiewicz K."/>
            <person name="Wedrychowicz H."/>
        </authorList>
    </citation>
    <scope>NUCLEOTIDE SEQUENCE [LARGE SCALE GENOMIC DNA]</scope>
    <source>
        <strain evidence="1 2">DSM 19980</strain>
    </source>
</reference>
<dbReference type="EMBL" id="FQUJ01000012">
    <property type="protein sequence ID" value="SHF47220.1"/>
    <property type="molecule type" value="Genomic_DNA"/>
</dbReference>
<dbReference type="PANTHER" id="PTHR39518:SF2">
    <property type="entry name" value="UPF0215 PROTEIN MJ1150"/>
    <property type="match status" value="1"/>
</dbReference>